<evidence type="ECO:0000256" key="3">
    <source>
        <dbReference type="ARBA" id="ARBA00022801"/>
    </source>
</evidence>
<dbReference type="PANTHER" id="PTHR31609:SF1">
    <property type="entry name" value="CARBOHYDRATE DEACETYLASE"/>
    <property type="match status" value="1"/>
</dbReference>
<reference evidence="7 8" key="1">
    <citation type="submission" date="2018-09" db="EMBL/GenBank/DDBJ databases">
        <title>Cohnella cavernae sp. nov., isolated from a karst cave.</title>
        <authorList>
            <person name="Zhu H."/>
        </authorList>
    </citation>
    <scope>NUCLEOTIDE SEQUENCE [LARGE SCALE GENOMIC DNA]</scope>
    <source>
        <strain evidence="7 8">K2E09-144</strain>
    </source>
</reference>
<evidence type="ECO:0000256" key="4">
    <source>
        <dbReference type="ARBA" id="ARBA00022842"/>
    </source>
</evidence>
<keyword evidence="4" id="KW-0460">Magnesium</keyword>
<dbReference type="Gene3D" id="3.20.20.370">
    <property type="entry name" value="Glycoside hydrolase/deacetylase"/>
    <property type="match status" value="1"/>
</dbReference>
<dbReference type="GO" id="GO:0016787">
    <property type="term" value="F:hydrolase activity"/>
    <property type="evidence" value="ECO:0007669"/>
    <property type="project" value="UniProtKB-KW"/>
</dbReference>
<evidence type="ECO:0000313" key="8">
    <source>
        <dbReference type="Proteomes" id="UP000266340"/>
    </source>
</evidence>
<proteinExistence type="predicted"/>
<keyword evidence="3" id="KW-0378">Hydrolase</keyword>
<evidence type="ECO:0000256" key="2">
    <source>
        <dbReference type="ARBA" id="ARBA00022723"/>
    </source>
</evidence>
<dbReference type="RefSeq" id="WP_119151626.1">
    <property type="nucleotide sequence ID" value="NZ_JBHSOV010000051.1"/>
</dbReference>
<evidence type="ECO:0000256" key="5">
    <source>
        <dbReference type="ARBA" id="ARBA00023277"/>
    </source>
</evidence>
<name>A0A398CN80_9BACL</name>
<evidence type="ECO:0000256" key="6">
    <source>
        <dbReference type="SAM" id="MobiDB-lite"/>
    </source>
</evidence>
<dbReference type="InterPro" id="IPR006879">
    <property type="entry name" value="YdjC-like"/>
</dbReference>
<dbReference type="Proteomes" id="UP000266340">
    <property type="component" value="Unassembled WGS sequence"/>
</dbReference>
<keyword evidence="2" id="KW-0479">Metal-binding</keyword>
<comment type="caution">
    <text evidence="7">The sequence shown here is derived from an EMBL/GenBank/DDBJ whole genome shotgun (WGS) entry which is preliminary data.</text>
</comment>
<dbReference type="GO" id="GO:0046872">
    <property type="term" value="F:metal ion binding"/>
    <property type="evidence" value="ECO:0007669"/>
    <property type="project" value="UniProtKB-KW"/>
</dbReference>
<keyword evidence="5" id="KW-0119">Carbohydrate metabolism</keyword>
<gene>
    <name evidence="7" type="ORF">D3H35_23645</name>
</gene>
<dbReference type="GO" id="GO:0005975">
    <property type="term" value="P:carbohydrate metabolic process"/>
    <property type="evidence" value="ECO:0007669"/>
    <property type="project" value="InterPro"/>
</dbReference>
<protein>
    <submittedName>
        <fullName evidence="7">ChbG/HpnK family deacetylase</fullName>
    </submittedName>
</protein>
<sequence>MTKFLIVNADDFGLSPGVNRGIAEAFAAGGITSASMMVNMPGFQDAVRLARLNPFLGVGLHFNLTYGKPLSEPRLVPSLVNSSGAYLGIRSAAAWTDKDIATELAAQWNRFVSTGLRPTHLDSHHLLHQNIPSVFNVMASWAEREGIPMRRSQTPIEPNGQQAWTTDYIWLDTYHEEDGLLRLLRCLHNLPDGTTEIMCHPGYADDILRELSEWANVREAEQAVFCHPSVGLTIQALGICPIHYGMLIKKRCEMERIPIPSLAAAPTDLIPAIEPAPEPQPLREKQQRLIHSGKNRKKKRSPAKRRRAGRASPARGRRRQRSRKRRKRPS</sequence>
<dbReference type="OrthoDB" id="9774177at2"/>
<dbReference type="PANTHER" id="PTHR31609">
    <property type="entry name" value="YDJC DEACETYLASE FAMILY MEMBER"/>
    <property type="match status" value="1"/>
</dbReference>
<dbReference type="AlphaFoldDB" id="A0A398CN80"/>
<dbReference type="SUPFAM" id="SSF88713">
    <property type="entry name" value="Glycoside hydrolase/deacetylase"/>
    <property type="match status" value="1"/>
</dbReference>
<dbReference type="InterPro" id="IPR011330">
    <property type="entry name" value="Glyco_hydro/deAcase_b/a-brl"/>
</dbReference>
<evidence type="ECO:0000256" key="1">
    <source>
        <dbReference type="ARBA" id="ARBA00001946"/>
    </source>
</evidence>
<dbReference type="GO" id="GO:0019213">
    <property type="term" value="F:deacetylase activity"/>
    <property type="evidence" value="ECO:0007669"/>
    <property type="project" value="TreeGrafter"/>
</dbReference>
<accession>A0A398CN80</accession>
<evidence type="ECO:0000313" key="7">
    <source>
        <dbReference type="EMBL" id="RIE01367.1"/>
    </source>
</evidence>
<dbReference type="EMBL" id="QXJM01000040">
    <property type="protein sequence ID" value="RIE01367.1"/>
    <property type="molecule type" value="Genomic_DNA"/>
</dbReference>
<feature type="compositionally biased region" description="Basic residues" evidence="6">
    <location>
        <begin position="291"/>
        <end position="330"/>
    </location>
</feature>
<organism evidence="7 8">
    <name type="scientific">Cohnella faecalis</name>
    <dbReference type="NCBI Taxonomy" id="2315694"/>
    <lineage>
        <taxon>Bacteria</taxon>
        <taxon>Bacillati</taxon>
        <taxon>Bacillota</taxon>
        <taxon>Bacilli</taxon>
        <taxon>Bacillales</taxon>
        <taxon>Paenibacillaceae</taxon>
        <taxon>Cohnella</taxon>
    </lineage>
</organism>
<feature type="region of interest" description="Disordered" evidence="6">
    <location>
        <begin position="272"/>
        <end position="330"/>
    </location>
</feature>
<dbReference type="Pfam" id="PF04794">
    <property type="entry name" value="YdjC"/>
    <property type="match status" value="1"/>
</dbReference>
<keyword evidence="8" id="KW-1185">Reference proteome</keyword>
<comment type="cofactor">
    <cofactor evidence="1">
        <name>Mg(2+)</name>
        <dbReference type="ChEBI" id="CHEBI:18420"/>
    </cofactor>
</comment>